<evidence type="ECO:0000256" key="4">
    <source>
        <dbReference type="ARBA" id="ARBA00022685"/>
    </source>
</evidence>
<dbReference type="PRINTS" id="PR00550">
    <property type="entry name" value="HYPRGLYCEMIC"/>
</dbReference>
<dbReference type="EMBL" id="JBJJXI010000066">
    <property type="protein sequence ID" value="KAL3397354.1"/>
    <property type="molecule type" value="Genomic_DNA"/>
</dbReference>
<keyword evidence="6 7" id="KW-1015">Disulfide bond</keyword>
<dbReference type="InterPro" id="IPR000346">
    <property type="entry name" value="Hyperglycemic1"/>
</dbReference>
<evidence type="ECO:0000256" key="5">
    <source>
        <dbReference type="ARBA" id="ARBA00022702"/>
    </source>
</evidence>
<evidence type="ECO:0000256" key="9">
    <source>
        <dbReference type="SAM" id="Phobius"/>
    </source>
</evidence>
<dbReference type="AlphaFoldDB" id="A0ABD2WWV6"/>
<feature type="compositionally biased region" description="Low complexity" evidence="8">
    <location>
        <begin position="100"/>
        <end position="128"/>
    </location>
</feature>
<feature type="disulfide bond" evidence="7">
    <location>
        <begin position="195"/>
        <end position="221"/>
    </location>
</feature>
<evidence type="ECO:0000256" key="6">
    <source>
        <dbReference type="ARBA" id="ARBA00023157"/>
    </source>
</evidence>
<evidence type="ECO:0000256" key="3">
    <source>
        <dbReference type="ARBA" id="ARBA00022525"/>
    </source>
</evidence>
<evidence type="ECO:0000256" key="1">
    <source>
        <dbReference type="ARBA" id="ARBA00004613"/>
    </source>
</evidence>
<dbReference type="SUPFAM" id="SSF81778">
    <property type="entry name" value="Crustacean CHH/MIH/GIH neurohormone"/>
    <property type="match status" value="1"/>
</dbReference>
<proteinExistence type="inferred from homology"/>
<evidence type="ECO:0000313" key="11">
    <source>
        <dbReference type="Proteomes" id="UP001627154"/>
    </source>
</evidence>
<keyword evidence="3" id="KW-0964">Secreted</keyword>
<feature type="disulfide bond" evidence="7">
    <location>
        <begin position="176"/>
        <end position="212"/>
    </location>
</feature>
<comment type="subcellular location">
    <subcellularLocation>
        <location evidence="1">Secreted</location>
    </subcellularLocation>
</comment>
<dbReference type="InterPro" id="IPR018251">
    <property type="entry name" value="Crust_neurhormone_CS"/>
</dbReference>
<organism evidence="10 11">
    <name type="scientific">Trichogramma kaykai</name>
    <dbReference type="NCBI Taxonomy" id="54128"/>
    <lineage>
        <taxon>Eukaryota</taxon>
        <taxon>Metazoa</taxon>
        <taxon>Ecdysozoa</taxon>
        <taxon>Arthropoda</taxon>
        <taxon>Hexapoda</taxon>
        <taxon>Insecta</taxon>
        <taxon>Pterygota</taxon>
        <taxon>Neoptera</taxon>
        <taxon>Endopterygota</taxon>
        <taxon>Hymenoptera</taxon>
        <taxon>Apocrita</taxon>
        <taxon>Proctotrupomorpha</taxon>
        <taxon>Chalcidoidea</taxon>
        <taxon>Trichogrammatidae</taxon>
        <taxon>Trichogramma</taxon>
    </lineage>
</organism>
<dbReference type="PANTHER" id="PTHR35981">
    <property type="entry name" value="ION TRANSPORT PEPTIDE, ISOFORM C"/>
    <property type="match status" value="1"/>
</dbReference>
<feature type="disulfide bond" evidence="7">
    <location>
        <begin position="192"/>
        <end position="208"/>
    </location>
</feature>
<sequence>MMMQQQKQRTPLNRLLAPVESCNESGLVDVRTSTRSSFKSPIIRNQRTLETRTRTTSSTSRAAAAAASAAAATTATTKTAVSAAATCPARPTSSRHVQRSTTSVTPNSSITSSSSSWNSSRGSSSTSTSSSIRRLSVAAWTLALLLVLASSCFGGAEAGSIMGDSFSKRSFMDIQCKGFYDRSHFARLDRICEDCYNLFREPQLHSLCRNNCFTSEYFKGCMDVLLLQDEEAKIQQAIKILHGADPGV</sequence>
<comment type="caution">
    <text evidence="10">The sequence shown here is derived from an EMBL/GenBank/DDBJ whole genome shotgun (WGS) entry which is preliminary data.</text>
</comment>
<dbReference type="GO" id="GO:0005576">
    <property type="term" value="C:extracellular region"/>
    <property type="evidence" value="ECO:0007669"/>
    <property type="project" value="UniProtKB-SubCell"/>
</dbReference>
<feature type="region of interest" description="Disordered" evidence="8">
    <location>
        <begin position="85"/>
        <end position="128"/>
    </location>
</feature>
<keyword evidence="5" id="KW-0372">Hormone</keyword>
<dbReference type="PANTHER" id="PTHR35981:SF2">
    <property type="entry name" value="ION TRANSPORT PEPTIDE, ISOFORM C"/>
    <property type="match status" value="1"/>
</dbReference>
<evidence type="ECO:0000313" key="10">
    <source>
        <dbReference type="EMBL" id="KAL3397354.1"/>
    </source>
</evidence>
<keyword evidence="9" id="KW-0472">Membrane</keyword>
<reference evidence="10 11" key="1">
    <citation type="journal article" date="2024" name="bioRxiv">
        <title>A reference genome for Trichogramma kaykai: A tiny desert-dwelling parasitoid wasp with competing sex-ratio distorters.</title>
        <authorList>
            <person name="Culotta J."/>
            <person name="Lindsey A.R."/>
        </authorList>
    </citation>
    <scope>NUCLEOTIDE SEQUENCE [LARGE SCALE GENOMIC DNA]</scope>
    <source>
        <strain evidence="10 11">KSX58</strain>
    </source>
</reference>
<dbReference type="Proteomes" id="UP001627154">
    <property type="component" value="Unassembled WGS sequence"/>
</dbReference>
<accession>A0ABD2WWV6</accession>
<evidence type="ECO:0000256" key="8">
    <source>
        <dbReference type="SAM" id="MobiDB-lite"/>
    </source>
</evidence>
<dbReference type="InterPro" id="IPR031098">
    <property type="entry name" value="Crust_neurohorm"/>
</dbReference>
<name>A0ABD2WWV6_9HYME</name>
<feature type="transmembrane region" description="Helical" evidence="9">
    <location>
        <begin position="137"/>
        <end position="156"/>
    </location>
</feature>
<evidence type="ECO:0000256" key="7">
    <source>
        <dbReference type="PIRSR" id="PIRSR631098-51"/>
    </source>
</evidence>
<comment type="similarity">
    <text evidence="2">Belongs to the arthropod CHH/MIH/GIH/VIH hormone family.</text>
</comment>
<dbReference type="Pfam" id="PF01147">
    <property type="entry name" value="Crust_neurohorm"/>
    <property type="match status" value="1"/>
</dbReference>
<dbReference type="FunFam" id="1.10.2010.10:FF:000001">
    <property type="entry name" value="Ion transport peptide isoform C"/>
    <property type="match status" value="1"/>
</dbReference>
<keyword evidence="9" id="KW-0812">Transmembrane</keyword>
<keyword evidence="11" id="KW-1185">Reference proteome</keyword>
<keyword evidence="4" id="KW-0165">Cleavage on pair of basic residues</keyword>
<evidence type="ECO:0008006" key="12">
    <source>
        <dbReference type="Google" id="ProtNLM"/>
    </source>
</evidence>
<dbReference type="GO" id="GO:0005179">
    <property type="term" value="F:hormone activity"/>
    <property type="evidence" value="ECO:0007669"/>
    <property type="project" value="UniProtKB-KW"/>
</dbReference>
<protein>
    <recommendedName>
        <fullName evidence="12">Ion transport peptide-like</fullName>
    </recommendedName>
</protein>
<gene>
    <name evidence="10" type="ORF">TKK_008919</name>
</gene>
<dbReference type="Gene3D" id="1.10.2010.10">
    <property type="entry name" value="Crustacean CHH/MIH/GIH neurohormone"/>
    <property type="match status" value="1"/>
</dbReference>
<keyword evidence="9" id="KW-1133">Transmembrane helix</keyword>
<feature type="compositionally biased region" description="Polar residues" evidence="8">
    <location>
        <begin position="34"/>
        <end position="46"/>
    </location>
</feature>
<evidence type="ECO:0000256" key="2">
    <source>
        <dbReference type="ARBA" id="ARBA00005447"/>
    </source>
</evidence>
<dbReference type="PRINTS" id="PR00548">
    <property type="entry name" value="HYPRGLYCEMC1"/>
</dbReference>
<dbReference type="InterPro" id="IPR035957">
    <property type="entry name" value="Crust_neurohorm_sf"/>
</dbReference>
<dbReference type="PROSITE" id="PS01250">
    <property type="entry name" value="CHH_MIH_GIH"/>
    <property type="match status" value="1"/>
</dbReference>
<dbReference type="InterPro" id="IPR001166">
    <property type="entry name" value="Hyperglycemic"/>
</dbReference>
<feature type="region of interest" description="Disordered" evidence="8">
    <location>
        <begin position="34"/>
        <end position="62"/>
    </location>
</feature>